<dbReference type="Proteomes" id="UP000712600">
    <property type="component" value="Unassembled WGS sequence"/>
</dbReference>
<reference evidence="2" key="1">
    <citation type="submission" date="2019-12" db="EMBL/GenBank/DDBJ databases">
        <title>Genome sequencing and annotation of Brassica cretica.</title>
        <authorList>
            <person name="Studholme D.J."/>
            <person name="Sarris P."/>
        </authorList>
    </citation>
    <scope>NUCLEOTIDE SEQUENCE</scope>
    <source>
        <strain evidence="2">PFS-109/04</strain>
        <tissue evidence="2">Leaf</tissue>
    </source>
</reference>
<accession>A0A8S9Q4S8</accession>
<evidence type="ECO:0000313" key="4">
    <source>
        <dbReference type="Proteomes" id="UP000712600"/>
    </source>
</evidence>
<gene>
    <name evidence="2" type="ORF">F2Q69_00021850</name>
    <name evidence="3" type="ORF">F2Q69_00021852</name>
</gene>
<comment type="caution">
    <text evidence="2">The sequence shown here is derived from an EMBL/GenBank/DDBJ whole genome shotgun (WGS) entry which is preliminary data.</text>
</comment>
<feature type="compositionally biased region" description="Polar residues" evidence="1">
    <location>
        <begin position="1"/>
        <end position="13"/>
    </location>
</feature>
<feature type="region of interest" description="Disordered" evidence="1">
    <location>
        <begin position="1"/>
        <end position="52"/>
    </location>
</feature>
<dbReference type="EMBL" id="QGKX02001290">
    <property type="protein sequence ID" value="KAF3536766.1"/>
    <property type="molecule type" value="Genomic_DNA"/>
</dbReference>
<name>A0A8S9Q4S8_BRACR</name>
<organism evidence="2 4">
    <name type="scientific">Brassica cretica</name>
    <name type="common">Mustard</name>
    <dbReference type="NCBI Taxonomy" id="69181"/>
    <lineage>
        <taxon>Eukaryota</taxon>
        <taxon>Viridiplantae</taxon>
        <taxon>Streptophyta</taxon>
        <taxon>Embryophyta</taxon>
        <taxon>Tracheophyta</taxon>
        <taxon>Spermatophyta</taxon>
        <taxon>Magnoliopsida</taxon>
        <taxon>eudicotyledons</taxon>
        <taxon>Gunneridae</taxon>
        <taxon>Pentapetalae</taxon>
        <taxon>rosids</taxon>
        <taxon>malvids</taxon>
        <taxon>Brassicales</taxon>
        <taxon>Brassicaceae</taxon>
        <taxon>Brassiceae</taxon>
        <taxon>Brassica</taxon>
    </lineage>
</organism>
<dbReference type="EMBL" id="QGKX02001290">
    <property type="protein sequence ID" value="KAF3536768.1"/>
    <property type="molecule type" value="Genomic_DNA"/>
</dbReference>
<dbReference type="AlphaFoldDB" id="A0A8S9Q4S8"/>
<proteinExistence type="predicted"/>
<sequence>MMQQDGSSLNKMRTVSEKGKEDDEGDEADDLAEDENHEGKEDDGEEDADVAG</sequence>
<evidence type="ECO:0000256" key="1">
    <source>
        <dbReference type="SAM" id="MobiDB-lite"/>
    </source>
</evidence>
<protein>
    <submittedName>
        <fullName evidence="2">Uncharacterized protein</fullName>
    </submittedName>
</protein>
<evidence type="ECO:0000313" key="3">
    <source>
        <dbReference type="EMBL" id="KAF3536768.1"/>
    </source>
</evidence>
<feature type="compositionally biased region" description="Acidic residues" evidence="1">
    <location>
        <begin position="22"/>
        <end position="52"/>
    </location>
</feature>
<evidence type="ECO:0000313" key="2">
    <source>
        <dbReference type="EMBL" id="KAF3536766.1"/>
    </source>
</evidence>